<dbReference type="SUPFAM" id="SSF51735">
    <property type="entry name" value="NAD(P)-binding Rossmann-fold domains"/>
    <property type="match status" value="1"/>
</dbReference>
<dbReference type="GO" id="GO:0035925">
    <property type="term" value="F:mRNA 3'-UTR AU-rich region binding"/>
    <property type="evidence" value="ECO:0007669"/>
    <property type="project" value="TreeGrafter"/>
</dbReference>
<dbReference type="Gene3D" id="3.90.180.10">
    <property type="entry name" value="Medium-chain alcohol dehydrogenases, catalytic domain"/>
    <property type="match status" value="1"/>
</dbReference>
<evidence type="ECO:0000259" key="3">
    <source>
        <dbReference type="Pfam" id="PF00107"/>
    </source>
</evidence>
<protein>
    <submittedName>
        <fullName evidence="4">Quinone oxidoreductase 1</fullName>
    </submittedName>
</protein>
<dbReference type="AlphaFoldDB" id="A0AAE4VL60"/>
<dbReference type="PANTHER" id="PTHR48106">
    <property type="entry name" value="QUINONE OXIDOREDUCTASE PIG3-RELATED"/>
    <property type="match status" value="1"/>
</dbReference>
<dbReference type="RefSeq" id="WP_322498938.1">
    <property type="nucleotide sequence ID" value="NZ_JARGYU010000003.1"/>
</dbReference>
<dbReference type="Pfam" id="PF00107">
    <property type="entry name" value="ADH_zinc_N"/>
    <property type="match status" value="1"/>
</dbReference>
<accession>A0AAE4VL60</accession>
<sequence>MHTTTFKITKSDKSLKVTKEKISLPLLEPGYALIRNIAVPIEDYDIENILYFGKNTIGHSALGIIENINGDSKSNFSIGEKVIYYVREPGSLAEHKNVQIRYLNRIPDNIEENHLAANYYKACYAHAVTTRTYVMNTKSDVIIHGASRASSILISQHCRLRKANKIIGICDNSVDFNNLRSASYDAIFYYNQDWVKNIIEEYQHLGATICYDNIGGDITARSIKACRFGAMIISSGLSSGQDPKISRQMLLNRSIYYTAPFIFDYKENDDERFMTAVHVFKNIYEKNLGIKYEIFSEKNCQEAIDIAQKYPHYTPLVLFK</sequence>
<evidence type="ECO:0000256" key="1">
    <source>
        <dbReference type="ARBA" id="ARBA00022857"/>
    </source>
</evidence>
<dbReference type="GO" id="GO:0005829">
    <property type="term" value="C:cytosol"/>
    <property type="evidence" value="ECO:0007669"/>
    <property type="project" value="TreeGrafter"/>
</dbReference>
<feature type="domain" description="Alcohol dehydrogenase-like C-terminal" evidence="3">
    <location>
        <begin position="155"/>
        <end position="258"/>
    </location>
</feature>
<evidence type="ECO:0000313" key="4">
    <source>
        <dbReference type="EMBL" id="MDZ5761513.1"/>
    </source>
</evidence>
<dbReference type="InterPro" id="IPR011032">
    <property type="entry name" value="GroES-like_sf"/>
</dbReference>
<dbReference type="InterPro" id="IPR013149">
    <property type="entry name" value="ADH-like_C"/>
</dbReference>
<dbReference type="Proteomes" id="UP001289135">
    <property type="component" value="Unassembled WGS sequence"/>
</dbReference>
<dbReference type="SUPFAM" id="SSF50129">
    <property type="entry name" value="GroES-like"/>
    <property type="match status" value="1"/>
</dbReference>
<dbReference type="Gene3D" id="3.40.50.720">
    <property type="entry name" value="NAD(P)-binding Rossmann-like Domain"/>
    <property type="match status" value="1"/>
</dbReference>
<proteinExistence type="predicted"/>
<dbReference type="GO" id="GO:0070402">
    <property type="term" value="F:NADPH binding"/>
    <property type="evidence" value="ECO:0007669"/>
    <property type="project" value="TreeGrafter"/>
</dbReference>
<dbReference type="EMBL" id="JARGYU010000003">
    <property type="protein sequence ID" value="MDZ5761513.1"/>
    <property type="molecule type" value="Genomic_DNA"/>
</dbReference>
<keyword evidence="1" id="KW-0521">NADP</keyword>
<gene>
    <name evidence="4" type="ORF">Lyticum_00695</name>
</gene>
<name>A0AAE4VL60_9RICK</name>
<dbReference type="PANTHER" id="PTHR48106:SF13">
    <property type="entry name" value="QUINONE OXIDOREDUCTASE-RELATED"/>
    <property type="match status" value="1"/>
</dbReference>
<comment type="caution">
    <text evidence="4">The sequence shown here is derived from an EMBL/GenBank/DDBJ whole genome shotgun (WGS) entry which is preliminary data.</text>
</comment>
<keyword evidence="2" id="KW-0560">Oxidoreductase</keyword>
<organism evidence="4 5">
    <name type="scientific">Lyticum sinuosum</name>
    <dbReference type="NCBI Taxonomy" id="1332059"/>
    <lineage>
        <taxon>Bacteria</taxon>
        <taxon>Pseudomonadati</taxon>
        <taxon>Pseudomonadota</taxon>
        <taxon>Alphaproteobacteria</taxon>
        <taxon>Rickettsiales</taxon>
        <taxon>Lyticum</taxon>
    </lineage>
</organism>
<keyword evidence="5" id="KW-1185">Reference proteome</keyword>
<evidence type="ECO:0000256" key="2">
    <source>
        <dbReference type="ARBA" id="ARBA00023002"/>
    </source>
</evidence>
<dbReference type="InterPro" id="IPR036291">
    <property type="entry name" value="NAD(P)-bd_dom_sf"/>
</dbReference>
<dbReference type="GO" id="GO:0003960">
    <property type="term" value="F:quinone reductase (NADPH) activity"/>
    <property type="evidence" value="ECO:0007669"/>
    <property type="project" value="TreeGrafter"/>
</dbReference>
<reference evidence="4" key="1">
    <citation type="submission" date="2023-02" db="EMBL/GenBank/DDBJ databases">
        <title>Host association and intracellularity evolved multiple times independently in the Rickettsiales.</title>
        <authorList>
            <person name="Castelli M."/>
            <person name="Nardi T."/>
            <person name="Gammuto L."/>
            <person name="Bellinzona G."/>
            <person name="Sabaneyeva E."/>
            <person name="Potekhin A."/>
            <person name="Serra V."/>
            <person name="Petroni G."/>
            <person name="Sassera D."/>
        </authorList>
    </citation>
    <scope>NUCLEOTIDE SEQUENCE</scope>
    <source>
        <strain evidence="4">USBL-36I1</strain>
    </source>
</reference>
<evidence type="ECO:0000313" key="5">
    <source>
        <dbReference type="Proteomes" id="UP001289135"/>
    </source>
</evidence>